<feature type="region of interest" description="Disordered" evidence="1">
    <location>
        <begin position="1"/>
        <end position="66"/>
    </location>
</feature>
<proteinExistence type="predicted"/>
<comment type="caution">
    <text evidence="2">The sequence shown here is derived from an EMBL/GenBank/DDBJ whole genome shotgun (WGS) entry which is preliminary data.</text>
</comment>
<dbReference type="OrthoDB" id="1932153at2759"/>
<gene>
    <name evidence="2" type="ORF">HYH03_001326</name>
</gene>
<sequence length="378" mass="41501">MSQYPPYPQQYPPPHEPNYYPPIPPSAPPLSSATPPSHHHSHHHHSNGSAPPPPPPPPVAGPGPTAVYVAPPRIEMQPWAKDVWRWLVDNTQGVARVDLRRPTVPLPEQYDGNLLVVRPRGAPEGRGRFGGRRQAAQPPIMTPMYGQVVYDMPGNTAAATGRNMPTGARIKITRSFIVGGPKQRAKAKAKARAQAASDGGREASSSSSDELEEVKEAVRGLIPDSLRRRLRMWADKPLLDMGVGVNLDMDLQQIQPVARIKIKDFMSLSAAPMGLLKLSHSFPIGPVALKVRYELPLEHSKTFWQPPARLLVRLDNAAGSGVHLTASGLEFDEQVVRFGSNVSMRASAALNFPRQLPLQEGEPPFELRVHRLSLKSIW</sequence>
<feature type="region of interest" description="Disordered" evidence="1">
    <location>
        <begin position="118"/>
        <end position="137"/>
    </location>
</feature>
<evidence type="ECO:0000313" key="3">
    <source>
        <dbReference type="Proteomes" id="UP000612055"/>
    </source>
</evidence>
<reference evidence="2" key="1">
    <citation type="journal article" date="2020" name="bioRxiv">
        <title>Comparative genomics of Chlamydomonas.</title>
        <authorList>
            <person name="Craig R.J."/>
            <person name="Hasan A.R."/>
            <person name="Ness R.W."/>
            <person name="Keightley P.D."/>
        </authorList>
    </citation>
    <scope>NUCLEOTIDE SEQUENCE</scope>
    <source>
        <strain evidence="2">CCAP 11/70</strain>
    </source>
</reference>
<name>A0A835YMT2_9CHLO</name>
<protein>
    <submittedName>
        <fullName evidence="2">Uncharacterized protein</fullName>
    </submittedName>
</protein>
<dbReference type="Proteomes" id="UP000612055">
    <property type="component" value="Unassembled WGS sequence"/>
</dbReference>
<feature type="compositionally biased region" description="Pro residues" evidence="1">
    <location>
        <begin position="1"/>
        <end position="28"/>
    </location>
</feature>
<feature type="region of interest" description="Disordered" evidence="1">
    <location>
        <begin position="183"/>
        <end position="214"/>
    </location>
</feature>
<organism evidence="2 3">
    <name type="scientific">Edaphochlamys debaryana</name>
    <dbReference type="NCBI Taxonomy" id="47281"/>
    <lineage>
        <taxon>Eukaryota</taxon>
        <taxon>Viridiplantae</taxon>
        <taxon>Chlorophyta</taxon>
        <taxon>core chlorophytes</taxon>
        <taxon>Chlorophyceae</taxon>
        <taxon>CS clade</taxon>
        <taxon>Chlamydomonadales</taxon>
        <taxon>Chlamydomonadales incertae sedis</taxon>
        <taxon>Edaphochlamys</taxon>
    </lineage>
</organism>
<accession>A0A835YMT2</accession>
<feature type="compositionally biased region" description="Low complexity" evidence="1">
    <location>
        <begin position="192"/>
        <end position="208"/>
    </location>
</feature>
<feature type="compositionally biased region" description="Pro residues" evidence="1">
    <location>
        <begin position="50"/>
        <end position="61"/>
    </location>
</feature>
<dbReference type="AlphaFoldDB" id="A0A835YMT2"/>
<dbReference type="EMBL" id="JAEHOE010000003">
    <property type="protein sequence ID" value="KAG2500554.1"/>
    <property type="molecule type" value="Genomic_DNA"/>
</dbReference>
<keyword evidence="3" id="KW-1185">Reference proteome</keyword>
<evidence type="ECO:0000256" key="1">
    <source>
        <dbReference type="SAM" id="MobiDB-lite"/>
    </source>
</evidence>
<feature type="compositionally biased region" description="Basic residues" evidence="1">
    <location>
        <begin position="37"/>
        <end position="46"/>
    </location>
</feature>
<evidence type="ECO:0000313" key="2">
    <source>
        <dbReference type="EMBL" id="KAG2500554.1"/>
    </source>
</evidence>